<evidence type="ECO:0000256" key="1">
    <source>
        <dbReference type="ARBA" id="ARBA00005968"/>
    </source>
</evidence>
<evidence type="ECO:0000259" key="10">
    <source>
        <dbReference type="SMART" id="SM00460"/>
    </source>
</evidence>
<evidence type="ECO:0000256" key="5">
    <source>
        <dbReference type="ARBA" id="ARBA00023315"/>
    </source>
</evidence>
<reference evidence="12" key="1">
    <citation type="submission" date="2025-08" db="UniProtKB">
        <authorList>
            <consortium name="RefSeq"/>
        </authorList>
    </citation>
    <scope>IDENTIFICATION</scope>
</reference>
<dbReference type="InterPro" id="IPR023608">
    <property type="entry name" value="Transglutaminase_animal"/>
</dbReference>
<dbReference type="InterPro" id="IPR050779">
    <property type="entry name" value="Transglutaminase"/>
</dbReference>
<dbReference type="InterPro" id="IPR001102">
    <property type="entry name" value="Transglutaminase_N"/>
</dbReference>
<dbReference type="FunFam" id="2.60.40.10:FF:000171">
    <property type="entry name" value="protein-glutamine gamma-glutamyltransferase 6"/>
    <property type="match status" value="1"/>
</dbReference>
<dbReference type="InterPro" id="IPR002931">
    <property type="entry name" value="Transglutaminase-like"/>
</dbReference>
<dbReference type="Pfam" id="PF00927">
    <property type="entry name" value="Transglut_C"/>
    <property type="match status" value="2"/>
</dbReference>
<dbReference type="InterPro" id="IPR008958">
    <property type="entry name" value="Transglutaminase_C"/>
</dbReference>
<dbReference type="InterPro" id="IPR036238">
    <property type="entry name" value="Transglutaminase_C_sf"/>
</dbReference>
<dbReference type="InParanoid" id="A0A6P7YNY4"/>
<dbReference type="FunFam" id="3.90.260.10:FF:000001">
    <property type="entry name" value="Protein-glutamine gamma-glutamyltransferase 2"/>
    <property type="match status" value="1"/>
</dbReference>
<evidence type="ECO:0000313" key="11">
    <source>
        <dbReference type="Proteomes" id="UP000515156"/>
    </source>
</evidence>
<dbReference type="Gene3D" id="3.90.260.10">
    <property type="entry name" value="Transglutaminase-like"/>
    <property type="match status" value="1"/>
</dbReference>
<evidence type="ECO:0000256" key="4">
    <source>
        <dbReference type="ARBA" id="ARBA00022837"/>
    </source>
</evidence>
<evidence type="ECO:0000256" key="2">
    <source>
        <dbReference type="ARBA" id="ARBA00022679"/>
    </source>
</evidence>
<feature type="active site" evidence="8">
    <location>
        <position position="341"/>
    </location>
</feature>
<dbReference type="Gene3D" id="2.60.40.10">
    <property type="entry name" value="Immunoglobulins"/>
    <property type="match status" value="3"/>
</dbReference>
<dbReference type="Pfam" id="PF00868">
    <property type="entry name" value="Transglut_N"/>
    <property type="match status" value="1"/>
</dbReference>
<dbReference type="KEGG" id="muo:115476654"/>
<dbReference type="AlphaFoldDB" id="A0A6P7YNY4"/>
<dbReference type="InterPro" id="IPR013783">
    <property type="entry name" value="Ig-like_fold"/>
</dbReference>
<dbReference type="OrthoDB" id="437511at2759"/>
<dbReference type="EC" id="2.3.2.13" evidence="6"/>
<dbReference type="SUPFAM" id="SSF81296">
    <property type="entry name" value="E set domains"/>
    <property type="match status" value="1"/>
</dbReference>
<comment type="similarity">
    <text evidence="1">Belongs to the transglutaminase superfamily. Transglutaminase family.</text>
</comment>
<dbReference type="Pfam" id="PF01841">
    <property type="entry name" value="Transglut_core"/>
    <property type="match status" value="1"/>
</dbReference>
<keyword evidence="11" id="KW-1185">Reference proteome</keyword>
<dbReference type="PANTHER" id="PTHR11590:SF81">
    <property type="entry name" value="PROTEIN-GLUTAMINE GAMMA-GLUTAMYLTRANSFERASE K-LIKE ISOFORM X4"/>
    <property type="match status" value="1"/>
</dbReference>
<evidence type="ECO:0000256" key="3">
    <source>
        <dbReference type="ARBA" id="ARBA00022723"/>
    </source>
</evidence>
<name>A0A6P7YNY4_9AMPH</name>
<dbReference type="FunFam" id="2.60.40.10:FF:000278">
    <property type="entry name" value="Protein-glutamine gamma-glutamyltransferase 2"/>
    <property type="match status" value="1"/>
</dbReference>
<evidence type="ECO:0000256" key="8">
    <source>
        <dbReference type="PIRSR" id="PIRSR000459-1"/>
    </source>
</evidence>
<dbReference type="PANTHER" id="PTHR11590">
    <property type="entry name" value="PROTEIN-GLUTAMINE GAMMA-GLUTAMYLTRANSFERASE"/>
    <property type="match status" value="1"/>
</dbReference>
<dbReference type="SMART" id="SM00460">
    <property type="entry name" value="TGc"/>
    <property type="match status" value="1"/>
</dbReference>
<dbReference type="GO" id="GO:0003810">
    <property type="term" value="F:protein-glutamine gamma-glutamyltransferase activity"/>
    <property type="evidence" value="ECO:0007669"/>
    <property type="project" value="UniProtKB-EC"/>
</dbReference>
<keyword evidence="5" id="KW-0012">Acyltransferase</keyword>
<keyword evidence="2" id="KW-0808">Transferase</keyword>
<keyword evidence="4 9" id="KW-0106">Calcium</keyword>
<comment type="cofactor">
    <cofactor evidence="9">
        <name>Ca(2+)</name>
        <dbReference type="ChEBI" id="CHEBI:29108"/>
    </cofactor>
    <text evidence="9">Binds 1 Ca(2+) ion per subunit.</text>
</comment>
<dbReference type="GeneID" id="115476654"/>
<organism evidence="11 12">
    <name type="scientific">Microcaecilia unicolor</name>
    <dbReference type="NCBI Taxonomy" id="1415580"/>
    <lineage>
        <taxon>Eukaryota</taxon>
        <taxon>Metazoa</taxon>
        <taxon>Chordata</taxon>
        <taxon>Craniata</taxon>
        <taxon>Vertebrata</taxon>
        <taxon>Euteleostomi</taxon>
        <taxon>Amphibia</taxon>
        <taxon>Gymnophiona</taxon>
        <taxon>Siphonopidae</taxon>
        <taxon>Microcaecilia</taxon>
    </lineage>
</organism>
<dbReference type="InterPro" id="IPR036985">
    <property type="entry name" value="Transglutaminase-like_sf"/>
</dbReference>
<feature type="binding site" evidence="9">
    <location>
        <position position="404"/>
    </location>
    <ligand>
        <name>Ca(2+)</name>
        <dbReference type="ChEBI" id="CHEBI:29108"/>
    </ligand>
</feature>
<dbReference type="InterPro" id="IPR014756">
    <property type="entry name" value="Ig_E-set"/>
</dbReference>
<evidence type="ECO:0000313" key="12">
    <source>
        <dbReference type="RefSeq" id="XP_030069002.1"/>
    </source>
</evidence>
<feature type="binding site" evidence="9">
    <location>
        <position position="406"/>
    </location>
    <ligand>
        <name>Ca(2+)</name>
        <dbReference type="ChEBI" id="CHEBI:29108"/>
    </ligand>
</feature>
<dbReference type="SUPFAM" id="SSF49309">
    <property type="entry name" value="Transglutaminase, two C-terminal domains"/>
    <property type="match status" value="2"/>
</dbReference>
<feature type="binding site" evidence="9">
    <location>
        <position position="458"/>
    </location>
    <ligand>
        <name>Ca(2+)</name>
        <dbReference type="ChEBI" id="CHEBI:29108"/>
    </ligand>
</feature>
<protein>
    <recommendedName>
        <fullName evidence="6">protein-glutamine gamma-glutamyltransferase</fullName>
        <ecNumber evidence="6">2.3.2.13</ecNumber>
    </recommendedName>
</protein>
<feature type="binding site" evidence="9">
    <location>
        <position position="453"/>
    </location>
    <ligand>
        <name>Ca(2+)</name>
        <dbReference type="ChEBI" id="CHEBI:29108"/>
    </ligand>
</feature>
<dbReference type="PIRSF" id="PIRSF000459">
    <property type="entry name" value="TGM_EBP42"/>
    <property type="match status" value="1"/>
</dbReference>
<dbReference type="InterPro" id="IPR038765">
    <property type="entry name" value="Papain-like_cys_pep_sf"/>
</dbReference>
<keyword evidence="3 9" id="KW-0479">Metal-binding</keyword>
<evidence type="ECO:0000256" key="6">
    <source>
        <dbReference type="ARBA" id="ARBA00024222"/>
    </source>
</evidence>
<comment type="catalytic activity">
    <reaction evidence="7">
        <text>L-glutaminyl-[protein] + L-lysyl-[protein] = [protein]-L-lysyl-N(6)-5-L-glutamyl-[protein] + NH4(+)</text>
        <dbReference type="Rhea" id="RHEA:54816"/>
        <dbReference type="Rhea" id="RHEA-COMP:9752"/>
        <dbReference type="Rhea" id="RHEA-COMP:10207"/>
        <dbReference type="Rhea" id="RHEA-COMP:14005"/>
        <dbReference type="ChEBI" id="CHEBI:28938"/>
        <dbReference type="ChEBI" id="CHEBI:29969"/>
        <dbReference type="ChEBI" id="CHEBI:30011"/>
        <dbReference type="ChEBI" id="CHEBI:138370"/>
        <dbReference type="EC" id="2.3.2.13"/>
    </reaction>
</comment>
<dbReference type="Proteomes" id="UP000515156">
    <property type="component" value="Chromosome 8"/>
</dbReference>
<sequence length="710" mass="79726">MNFPRSSAMDLQVTKIDFQLALNKTAHHTNLYCCEKLIVRRAQSFNIILSFNRELQSQECIEFTVETGPTPSESYKTKAVFPLSSSESTSSWSASHEASDSEDMSVTISSPADAVVGYYNLSLQVIPECEDQTTSSKLGEFILLFNPWSSGDDVYLADEDQKQEYVMRDTGIYFLGHENNIMNATWNYDQFESDVLDICFTILDKSINHARDPVADHAKRNNPLYVSRVVTAMVNSKDDNGVLVENWNGEYADGIDPKEWSGSAAILQKWYNEGYAPVKYGQCWIFAGLVCTVLRCLGIPVRIISTFNAAQDKDGNLTIDVYYDISGKRENVNEEGIWNVHIWNEAWFNRRDLGSSYNGWQAMDATPLKQSEGIYCCGPSSVAAIKEGDVDLAYDTAFMFAKVNADYAVWIKNEDGTKKRVYNDAKEIGKFISTKAVGSDDREDITETYKYKEGSEKEREVFKKATSKLYSGNAMTELHKAIAKLRERSSVKPSRGPQLSGEFKLEKSPLAGQDIDLIFVLKNLTSENMDVEVHFNASSTLYNGRRINGIWKDSKSVALEPEEEKEIAVKITNEEYEKHLHNDTMIGITAVCEAKKTDERILVEMDILLETPSISIKAPKAAVINKDVPIEIIITNDPSEQLNNCWLSVEGSGLIEETITVELPPLTPTERARVQFDITPFKSGTGHLLATFTYDYFSVRASHSIEVKAV</sequence>
<dbReference type="GO" id="GO:0046872">
    <property type="term" value="F:metal ion binding"/>
    <property type="evidence" value="ECO:0007669"/>
    <property type="project" value="UniProtKB-KW"/>
</dbReference>
<dbReference type="RefSeq" id="XP_030069002.1">
    <property type="nucleotide sequence ID" value="XM_030213142.1"/>
</dbReference>
<gene>
    <name evidence="12" type="primary">LOC115476654</name>
</gene>
<proteinExistence type="inferred from homology"/>
<evidence type="ECO:0000256" key="9">
    <source>
        <dbReference type="PIRSR" id="PIRSR000459-2"/>
    </source>
</evidence>
<evidence type="ECO:0000256" key="7">
    <source>
        <dbReference type="ARBA" id="ARBA00051843"/>
    </source>
</evidence>
<feature type="active site" evidence="8">
    <location>
        <position position="283"/>
    </location>
</feature>
<dbReference type="SUPFAM" id="SSF54001">
    <property type="entry name" value="Cysteine proteinases"/>
    <property type="match status" value="1"/>
</dbReference>
<feature type="domain" description="Transglutaminase-like" evidence="10">
    <location>
        <begin position="275"/>
        <end position="367"/>
    </location>
</feature>
<accession>A0A6P7YNY4</accession>
<feature type="active site" evidence="8">
    <location>
        <position position="364"/>
    </location>
</feature>